<dbReference type="AlphaFoldDB" id="A0A0G2IGF3"/>
<reference evidence="3 4" key="1">
    <citation type="submission" date="2015-05" db="EMBL/GenBank/DDBJ databases">
        <title>Distinctive expansion of gene families associated with plant cell wall degradation and secondary metabolism in the genomes of grapevine trunk pathogens.</title>
        <authorList>
            <person name="Lawrence D.P."/>
            <person name="Travadon R."/>
            <person name="Rolshausen P.E."/>
            <person name="Baumgartner K."/>
        </authorList>
    </citation>
    <scope>NUCLEOTIDE SEQUENCE [LARGE SCALE GENOMIC DNA]</scope>
    <source>
        <strain evidence="3">DA912</strain>
    </source>
</reference>
<dbReference type="EMBL" id="LCUC01000014">
    <property type="protein sequence ID" value="KKY39640.1"/>
    <property type="molecule type" value="Genomic_DNA"/>
</dbReference>
<organism evidence="3 4">
    <name type="scientific">Diaporthe ampelina</name>
    <dbReference type="NCBI Taxonomy" id="1214573"/>
    <lineage>
        <taxon>Eukaryota</taxon>
        <taxon>Fungi</taxon>
        <taxon>Dikarya</taxon>
        <taxon>Ascomycota</taxon>
        <taxon>Pezizomycotina</taxon>
        <taxon>Sordariomycetes</taxon>
        <taxon>Sordariomycetidae</taxon>
        <taxon>Diaporthales</taxon>
        <taxon>Diaporthaceae</taxon>
        <taxon>Diaporthe</taxon>
    </lineage>
</organism>
<keyword evidence="4" id="KW-1185">Reference proteome</keyword>
<dbReference type="Proteomes" id="UP000034680">
    <property type="component" value="Unassembled WGS sequence"/>
</dbReference>
<reference evidence="3 4" key="2">
    <citation type="submission" date="2015-05" db="EMBL/GenBank/DDBJ databases">
        <authorList>
            <person name="Morales-Cruz A."/>
            <person name="Amrine K.C."/>
            <person name="Cantu D."/>
        </authorList>
    </citation>
    <scope>NUCLEOTIDE SEQUENCE [LARGE SCALE GENOMIC DNA]</scope>
    <source>
        <strain evidence="3">DA912</strain>
    </source>
</reference>
<evidence type="ECO:0000313" key="3">
    <source>
        <dbReference type="EMBL" id="KKY39640.1"/>
    </source>
</evidence>
<name>A0A0G2IGF3_9PEZI</name>
<dbReference type="OrthoDB" id="4359806at2759"/>
<gene>
    <name evidence="3" type="ORF">UCDDA912_g00344</name>
</gene>
<accession>A0A0G2IGF3</accession>
<protein>
    <submittedName>
        <fullName evidence="3">Uncharacterized protein</fullName>
    </submittedName>
</protein>
<proteinExistence type="predicted"/>
<evidence type="ECO:0000256" key="2">
    <source>
        <dbReference type="SAM" id="SignalP"/>
    </source>
</evidence>
<feature type="signal peptide" evidence="2">
    <location>
        <begin position="1"/>
        <end position="18"/>
    </location>
</feature>
<evidence type="ECO:0000256" key="1">
    <source>
        <dbReference type="SAM" id="MobiDB-lite"/>
    </source>
</evidence>
<sequence>MQTPSLLSVALLLSPVLGGGVPAPDSDVPPKIEPTKLENFTWADPFSSPKLANFDAACESQRTFKASEYQLHDLQLPEPKGLQPYSEALKDFFGGRPYPGGWDGIDAHRYERNLLKMEYADVPVKVREWIEEEERSEGPGKGLFAVYQKPAEGETIKKTAKLPEPDKADQLRPLDKKRAVIFAPGAVYETLPLWVAEGSKCEDTLTDLTKYGPKLVDGGVVAWPTGYTTPDRSTKERKMEFTIKAQVLSAKAGASTDKEGQDAVRPGSKDEL</sequence>
<feature type="region of interest" description="Disordered" evidence="1">
    <location>
        <begin position="249"/>
        <end position="272"/>
    </location>
</feature>
<comment type="caution">
    <text evidence="3">The sequence shown here is derived from an EMBL/GenBank/DDBJ whole genome shotgun (WGS) entry which is preliminary data.</text>
</comment>
<evidence type="ECO:0000313" key="4">
    <source>
        <dbReference type="Proteomes" id="UP000034680"/>
    </source>
</evidence>
<keyword evidence="2" id="KW-0732">Signal</keyword>
<feature type="chain" id="PRO_5002545930" evidence="2">
    <location>
        <begin position="19"/>
        <end position="272"/>
    </location>
</feature>
<feature type="compositionally biased region" description="Basic and acidic residues" evidence="1">
    <location>
        <begin position="256"/>
        <end position="272"/>
    </location>
</feature>